<comment type="cofactor">
    <cofactor evidence="1 12">
        <name>Mg(2+)</name>
        <dbReference type="ChEBI" id="CHEBI:18420"/>
    </cofactor>
</comment>
<organism evidence="13 14">
    <name type="scientific">Gemmiger gallinarum</name>
    <dbReference type="NCBI Taxonomy" id="2779354"/>
    <lineage>
        <taxon>Bacteria</taxon>
        <taxon>Bacillati</taxon>
        <taxon>Bacillota</taxon>
        <taxon>Clostridia</taxon>
        <taxon>Eubacteriales</taxon>
        <taxon>Gemmiger</taxon>
    </lineage>
</organism>
<evidence type="ECO:0000256" key="2">
    <source>
        <dbReference type="ARBA" id="ARBA00011955"/>
    </source>
</evidence>
<dbReference type="PANTHER" id="PTHR30040:SF2">
    <property type="entry name" value="FAD:PROTEIN FMN TRANSFERASE"/>
    <property type="match status" value="1"/>
</dbReference>
<dbReference type="GO" id="GO:0016740">
    <property type="term" value="F:transferase activity"/>
    <property type="evidence" value="ECO:0007669"/>
    <property type="project" value="UniProtKB-KW"/>
</dbReference>
<evidence type="ECO:0000256" key="10">
    <source>
        <dbReference type="ARBA" id="ARBA00048540"/>
    </source>
</evidence>
<gene>
    <name evidence="13" type="ORF">INF35_05040</name>
</gene>
<dbReference type="PROSITE" id="PS51257">
    <property type="entry name" value="PROKAR_LIPOPROTEIN"/>
    <property type="match status" value="1"/>
</dbReference>
<evidence type="ECO:0000256" key="5">
    <source>
        <dbReference type="ARBA" id="ARBA00022679"/>
    </source>
</evidence>
<keyword evidence="6 11" id="KW-0479">Metal-binding</keyword>
<protein>
    <recommendedName>
        <fullName evidence="3 11">FAD:protein FMN transferase</fullName>
        <ecNumber evidence="2 11">2.7.1.180</ecNumber>
    </recommendedName>
    <alternativeName>
        <fullName evidence="9 11">Flavin transferase</fullName>
    </alternativeName>
</protein>
<evidence type="ECO:0000256" key="7">
    <source>
        <dbReference type="ARBA" id="ARBA00022827"/>
    </source>
</evidence>
<comment type="similarity">
    <text evidence="11 12">Belongs to the ApbE family.</text>
</comment>
<dbReference type="SUPFAM" id="SSF143631">
    <property type="entry name" value="ApbE-like"/>
    <property type="match status" value="1"/>
</dbReference>
<name>A0ABR9R1Y6_9FIRM</name>
<dbReference type="Pfam" id="PF02424">
    <property type="entry name" value="ApbE"/>
    <property type="match status" value="1"/>
</dbReference>
<keyword evidence="4 11" id="KW-0285">Flavoprotein</keyword>
<comment type="subcellular location">
    <subcellularLocation>
        <location evidence="12">Cell inner membrane</location>
        <topology evidence="12">Lipid-anchor</topology>
        <orientation evidence="12">Periplasmic side</orientation>
    </subcellularLocation>
</comment>
<dbReference type="PANTHER" id="PTHR30040">
    <property type="entry name" value="THIAMINE BIOSYNTHESIS LIPOPROTEIN APBE"/>
    <property type="match status" value="1"/>
</dbReference>
<accession>A0ABR9R1Y6</accession>
<keyword evidence="12" id="KW-0472">Membrane</keyword>
<sequence length="342" mass="36838">MRGRAFPRAAVSVSLAALMLTGLTGCDTRQKYQATYFDMFDSVIRVTAYCDSEAEWESQSQALHDDLMRYHQLFDNYQSYDGVTNLYTLNAGAGGDAVAVDDDLFALLQEGKEMYVLTDGRCNIAAGAVLSLWHDAREAEVPSLPDDAALQEAARHCSMDDLILDETAKTVRLADPEMSIDAGSLAKGWAIEAAAKAAEARGLTSALIDAGSNIRAIGTHADGSPWVAGVTAPWDEDSASLIEVPLASEQSLVTSADTQRYFEVDGVRYSHLIDLETLYPARYFRSVSVLCSDGGLGDALSTGLYCMPLEEGQPLVDSLDGVEAIWYSADGQTVVRTDGFPS</sequence>
<dbReference type="EMBL" id="JADCKC010000001">
    <property type="protein sequence ID" value="MBE5037147.1"/>
    <property type="molecule type" value="Genomic_DNA"/>
</dbReference>
<evidence type="ECO:0000313" key="14">
    <source>
        <dbReference type="Proteomes" id="UP000768567"/>
    </source>
</evidence>
<proteinExistence type="inferred from homology"/>
<evidence type="ECO:0000256" key="6">
    <source>
        <dbReference type="ARBA" id="ARBA00022723"/>
    </source>
</evidence>
<dbReference type="PIRSF" id="PIRSF006268">
    <property type="entry name" value="ApbE"/>
    <property type="match status" value="1"/>
</dbReference>
<evidence type="ECO:0000313" key="13">
    <source>
        <dbReference type="EMBL" id="MBE5037147.1"/>
    </source>
</evidence>
<keyword evidence="14" id="KW-1185">Reference proteome</keyword>
<dbReference type="Proteomes" id="UP000768567">
    <property type="component" value="Unassembled WGS sequence"/>
</dbReference>
<dbReference type="InterPro" id="IPR003374">
    <property type="entry name" value="ApbE-like_sf"/>
</dbReference>
<reference evidence="13 14" key="1">
    <citation type="submission" date="2020-10" db="EMBL/GenBank/DDBJ databases">
        <title>ChiBAC.</title>
        <authorList>
            <person name="Zenner C."/>
            <person name="Hitch T.C.A."/>
            <person name="Clavel T."/>
        </authorList>
    </citation>
    <scope>NUCLEOTIDE SEQUENCE [LARGE SCALE GENOMIC DNA]</scope>
    <source>
        <strain evidence="13 14">DSM 109015</strain>
    </source>
</reference>
<evidence type="ECO:0000256" key="3">
    <source>
        <dbReference type="ARBA" id="ARBA00016337"/>
    </source>
</evidence>
<evidence type="ECO:0000256" key="9">
    <source>
        <dbReference type="ARBA" id="ARBA00031306"/>
    </source>
</evidence>
<keyword evidence="7 11" id="KW-0274">FAD</keyword>
<evidence type="ECO:0000256" key="1">
    <source>
        <dbReference type="ARBA" id="ARBA00001946"/>
    </source>
</evidence>
<evidence type="ECO:0000256" key="8">
    <source>
        <dbReference type="ARBA" id="ARBA00022842"/>
    </source>
</evidence>
<evidence type="ECO:0000256" key="11">
    <source>
        <dbReference type="PIRNR" id="PIRNR006268"/>
    </source>
</evidence>
<keyword evidence="12" id="KW-1003">Cell membrane</keyword>
<comment type="caution">
    <text evidence="13">The sequence shown here is derived from an EMBL/GenBank/DDBJ whole genome shotgun (WGS) entry which is preliminary data.</text>
</comment>
<comment type="catalytic activity">
    <reaction evidence="10 11 12">
        <text>L-threonyl-[protein] + FAD = FMN-L-threonyl-[protein] + AMP + H(+)</text>
        <dbReference type="Rhea" id="RHEA:36847"/>
        <dbReference type="Rhea" id="RHEA-COMP:11060"/>
        <dbReference type="Rhea" id="RHEA-COMP:11061"/>
        <dbReference type="ChEBI" id="CHEBI:15378"/>
        <dbReference type="ChEBI" id="CHEBI:30013"/>
        <dbReference type="ChEBI" id="CHEBI:57692"/>
        <dbReference type="ChEBI" id="CHEBI:74257"/>
        <dbReference type="ChEBI" id="CHEBI:456215"/>
        <dbReference type="EC" id="2.7.1.180"/>
    </reaction>
</comment>
<evidence type="ECO:0000256" key="12">
    <source>
        <dbReference type="RuleBase" id="RU363002"/>
    </source>
</evidence>
<dbReference type="Gene3D" id="3.10.520.10">
    <property type="entry name" value="ApbE-like domains"/>
    <property type="match status" value="1"/>
</dbReference>
<keyword evidence="12" id="KW-0449">Lipoprotein</keyword>
<keyword evidence="5 11" id="KW-0808">Transferase</keyword>
<dbReference type="EC" id="2.7.1.180" evidence="2 11"/>
<keyword evidence="12" id="KW-0997">Cell inner membrane</keyword>
<evidence type="ECO:0000256" key="4">
    <source>
        <dbReference type="ARBA" id="ARBA00022630"/>
    </source>
</evidence>
<keyword evidence="8 11" id="KW-0460">Magnesium</keyword>
<comment type="function">
    <text evidence="12">Flavin transferase that catalyzes the transfer of the FMN moiety of FAD and its covalent binding to the hydroxyl group of a threonine residue in a target flavoprotein.</text>
</comment>
<dbReference type="InterPro" id="IPR024932">
    <property type="entry name" value="ApbE"/>
</dbReference>